<dbReference type="OrthoDB" id="6515930at2759"/>
<dbReference type="InterPro" id="IPR013320">
    <property type="entry name" value="ConA-like_dom_sf"/>
</dbReference>
<proteinExistence type="predicted"/>
<reference evidence="1" key="1">
    <citation type="submission" date="2021-02" db="EMBL/GenBank/DDBJ databases">
        <authorList>
            <person name="Nowell W R."/>
        </authorList>
    </citation>
    <scope>NUCLEOTIDE SEQUENCE</scope>
</reference>
<organism evidence="1 2">
    <name type="scientific">Adineta ricciae</name>
    <name type="common">Rotifer</name>
    <dbReference type="NCBI Taxonomy" id="249248"/>
    <lineage>
        <taxon>Eukaryota</taxon>
        <taxon>Metazoa</taxon>
        <taxon>Spiralia</taxon>
        <taxon>Gnathifera</taxon>
        <taxon>Rotifera</taxon>
        <taxon>Eurotatoria</taxon>
        <taxon>Bdelloidea</taxon>
        <taxon>Adinetida</taxon>
        <taxon>Adinetidae</taxon>
        <taxon>Adineta</taxon>
    </lineage>
</organism>
<dbReference type="Gene3D" id="2.60.120.200">
    <property type="match status" value="2"/>
</dbReference>
<name>A0A815URK7_ADIRI</name>
<accession>A0A815URK7</accession>
<gene>
    <name evidence="1" type="ORF">EDS130_LOCUS44244</name>
</gene>
<protein>
    <recommendedName>
        <fullName evidence="3">LamG-like jellyroll fold domain-containing protein</fullName>
    </recommendedName>
</protein>
<evidence type="ECO:0000313" key="2">
    <source>
        <dbReference type="Proteomes" id="UP000663852"/>
    </source>
</evidence>
<dbReference type="SUPFAM" id="SSF49899">
    <property type="entry name" value="Concanavalin A-like lectins/glucanases"/>
    <property type="match status" value="2"/>
</dbReference>
<dbReference type="EMBL" id="CAJNOJ010000826">
    <property type="protein sequence ID" value="CAF1526514.1"/>
    <property type="molecule type" value="Genomic_DNA"/>
</dbReference>
<evidence type="ECO:0000313" key="1">
    <source>
        <dbReference type="EMBL" id="CAF1526514.1"/>
    </source>
</evidence>
<dbReference type="AlphaFoldDB" id="A0A815URK7"/>
<evidence type="ECO:0008006" key="3">
    <source>
        <dbReference type="Google" id="ProtNLM"/>
    </source>
</evidence>
<dbReference type="Pfam" id="PF13385">
    <property type="entry name" value="Laminin_G_3"/>
    <property type="match status" value="2"/>
</dbReference>
<dbReference type="Proteomes" id="UP000663852">
    <property type="component" value="Unassembled WGS sequence"/>
</dbReference>
<sequence>MGFYYDDLQCQTQLLINTWYHVAFVYDYRSKSQNIYLNGNQNCRRNSDGLYLGSKGAIYIGTFLYKDKYHCFDGLIDNVALTMRTKTDMEILDDATLMTWHSFDSVSWNDSSTFGLTAIANNVNLVSGKVNYALNFNSSSAYYQISGFVLLRISTRSYSISLWIKRTSNSGGVLVHLSTQTNGTGTCITLIGFQANGKIVARNVRSKKKEIVGLLLPINVWTHIAVTYSSKNGLILYINGMFYSKTSRTPYKTSGEINILTLGNLLNGNSCYRGSITSDVYVGDIDEFRVYSRELSTMDVYKLATH</sequence>
<comment type="caution">
    <text evidence="1">The sequence shown here is derived from an EMBL/GenBank/DDBJ whole genome shotgun (WGS) entry which is preliminary data.</text>
</comment>